<name>A0AA37T919_9GAMM</name>
<keyword evidence="4" id="KW-1185">Reference proteome</keyword>
<dbReference type="AlphaFoldDB" id="A0AA37T919"/>
<organism evidence="3 4">
    <name type="scientific">Marinibactrum halimedae</name>
    <dbReference type="NCBI Taxonomy" id="1444977"/>
    <lineage>
        <taxon>Bacteria</taxon>
        <taxon>Pseudomonadati</taxon>
        <taxon>Pseudomonadota</taxon>
        <taxon>Gammaproteobacteria</taxon>
        <taxon>Cellvibrionales</taxon>
        <taxon>Cellvibrionaceae</taxon>
        <taxon>Marinibactrum</taxon>
    </lineage>
</organism>
<dbReference type="Proteomes" id="UP001156870">
    <property type="component" value="Unassembled WGS sequence"/>
</dbReference>
<accession>A0AA37T919</accession>
<dbReference type="SUPFAM" id="SSF48452">
    <property type="entry name" value="TPR-like"/>
    <property type="match status" value="2"/>
</dbReference>
<evidence type="ECO:0008006" key="5">
    <source>
        <dbReference type="Google" id="ProtNLM"/>
    </source>
</evidence>
<feature type="compositionally biased region" description="Acidic residues" evidence="1">
    <location>
        <begin position="669"/>
        <end position="688"/>
    </location>
</feature>
<proteinExistence type="predicted"/>
<dbReference type="EMBL" id="BSPD01000065">
    <property type="protein sequence ID" value="GLS27107.1"/>
    <property type="molecule type" value="Genomic_DNA"/>
</dbReference>
<reference evidence="3 4" key="1">
    <citation type="journal article" date="2014" name="Int. J. Syst. Evol. Microbiol.">
        <title>Complete genome sequence of Corynebacterium casei LMG S-19264T (=DSM 44701T), isolated from a smear-ripened cheese.</title>
        <authorList>
            <consortium name="US DOE Joint Genome Institute (JGI-PGF)"/>
            <person name="Walter F."/>
            <person name="Albersmeier A."/>
            <person name="Kalinowski J."/>
            <person name="Ruckert C."/>
        </authorList>
    </citation>
    <scope>NUCLEOTIDE SEQUENCE [LARGE SCALE GENOMIC DNA]</scope>
    <source>
        <strain evidence="3 4">NBRC 110095</strain>
    </source>
</reference>
<dbReference type="Pfam" id="PF13432">
    <property type="entry name" value="TPR_16"/>
    <property type="match status" value="2"/>
</dbReference>
<feature type="region of interest" description="Disordered" evidence="1">
    <location>
        <begin position="614"/>
        <end position="688"/>
    </location>
</feature>
<feature type="compositionally biased region" description="Polar residues" evidence="1">
    <location>
        <begin position="621"/>
        <end position="633"/>
    </location>
</feature>
<comment type="caution">
    <text evidence="3">The sequence shown here is derived from an EMBL/GenBank/DDBJ whole genome shotgun (WGS) entry which is preliminary data.</text>
</comment>
<feature type="compositionally biased region" description="Low complexity" evidence="1">
    <location>
        <begin position="652"/>
        <end position="664"/>
    </location>
</feature>
<sequence length="688" mass="77108">MVLRWTSVALFAASIASSSLAKEQPLTSVADLRYGVALYHYFQDDYFSSLSELMVAEEEGGIHGHGDNPELIEGGISLAFGMYDQAEATFTRLLTEDRSEAVRNTAWFYLAKLAYLRGEWAKAKASLDRLMVESLSSEMAAEQQVMRINIDLRAGSVQNAISALEESENLGIWENYAQFNIASSLSRENQHTVAVPYYQAIYQEPLLEDAQVPDEQLALRDKAHTAAGYSFLASENWQEALNEFRQVRLDTTFSTKALLGYGWAAFSQENYSEAITPWQELLRRDHQLSEVQEAMIALPYAYEKMGAPGDALQQYLNAETAFEKELDRITSAVQVLGNANLLPLLKIDIDKNSSWLNEEEVLRAPIINYLQVLVSQNQFNNDLQELRDLYALRQQLALWQDKLDHYDHLIAAKSVARKTQVQKIQDQAFVEKISQLEAERDAVSAEIERIKSEKDYLALALNDRQELVDRVKQTTAAIEKLGSKVNTENVAKQKLLAGILFWESSEKYHTLLWDLEQRQAQLIQDLNALSGNYEHLQAVIRNAPDVVPQRAKIAAHLAKLQAQVQTLDAGIASAEQNLKEKMFAQLEFQRKRVNYYQGETRLAIARLYDTTTQMEPDPISNEATIKPVQSGNGTRPLGGSARIGGESPAIESSQNSTSSPQSNSVAEPDATEITDDLVGDDDIGEDEL</sequence>
<dbReference type="InterPro" id="IPR011990">
    <property type="entry name" value="TPR-like_helical_dom_sf"/>
</dbReference>
<protein>
    <recommendedName>
        <fullName evidence="5">Tetratricopeptide repeat protein</fullName>
    </recommendedName>
</protein>
<evidence type="ECO:0000256" key="2">
    <source>
        <dbReference type="SAM" id="SignalP"/>
    </source>
</evidence>
<feature type="chain" id="PRO_5041412425" description="Tetratricopeptide repeat protein" evidence="2">
    <location>
        <begin position="22"/>
        <end position="688"/>
    </location>
</feature>
<dbReference type="Gene3D" id="1.25.40.10">
    <property type="entry name" value="Tetratricopeptide repeat domain"/>
    <property type="match status" value="2"/>
</dbReference>
<gene>
    <name evidence="3" type="ORF">GCM10007877_28260</name>
</gene>
<feature type="signal peptide" evidence="2">
    <location>
        <begin position="1"/>
        <end position="21"/>
    </location>
</feature>
<keyword evidence="2" id="KW-0732">Signal</keyword>
<evidence type="ECO:0000256" key="1">
    <source>
        <dbReference type="SAM" id="MobiDB-lite"/>
    </source>
</evidence>
<evidence type="ECO:0000313" key="4">
    <source>
        <dbReference type="Proteomes" id="UP001156870"/>
    </source>
</evidence>
<evidence type="ECO:0000313" key="3">
    <source>
        <dbReference type="EMBL" id="GLS27107.1"/>
    </source>
</evidence>